<feature type="compositionally biased region" description="Pro residues" evidence="1">
    <location>
        <begin position="52"/>
        <end position="61"/>
    </location>
</feature>
<evidence type="ECO:0000313" key="2">
    <source>
        <dbReference type="EMBL" id="MEE4591059.1"/>
    </source>
</evidence>
<dbReference type="RefSeq" id="WP_330806311.1">
    <property type="nucleotide sequence ID" value="NZ_JAZBJO010000002.1"/>
</dbReference>
<reference evidence="2 3" key="1">
    <citation type="submission" date="2023-11" db="EMBL/GenBank/DDBJ databases">
        <title>30 novel species of actinomycetes from the DSMZ collection.</title>
        <authorList>
            <person name="Nouioui I."/>
        </authorList>
    </citation>
    <scope>NUCLEOTIDE SEQUENCE [LARGE SCALE GENOMIC DNA]</scope>
    <source>
        <strain evidence="2 3">DSM 41524</strain>
    </source>
</reference>
<dbReference type="Proteomes" id="UP001354709">
    <property type="component" value="Unassembled WGS sequence"/>
</dbReference>
<gene>
    <name evidence="2" type="ORF">V2J94_03965</name>
</gene>
<name>A0ABU7PPP8_9ACTN</name>
<keyword evidence="3" id="KW-1185">Reference proteome</keyword>
<comment type="caution">
    <text evidence="2">The sequence shown here is derived from an EMBL/GenBank/DDBJ whole genome shotgun (WGS) entry which is preliminary data.</text>
</comment>
<feature type="region of interest" description="Disordered" evidence="1">
    <location>
        <begin position="51"/>
        <end position="84"/>
    </location>
</feature>
<organism evidence="2 3">
    <name type="scientific">Streptomyces asiaticus subsp. ignotus</name>
    <dbReference type="NCBI Taxonomy" id="3098222"/>
    <lineage>
        <taxon>Bacteria</taxon>
        <taxon>Bacillati</taxon>
        <taxon>Actinomycetota</taxon>
        <taxon>Actinomycetes</taxon>
        <taxon>Kitasatosporales</taxon>
        <taxon>Streptomycetaceae</taxon>
        <taxon>Streptomyces</taxon>
        <taxon>Streptomyces violaceusniger group</taxon>
    </lineage>
</organism>
<protein>
    <submittedName>
        <fullName evidence="2">Uncharacterized protein</fullName>
    </submittedName>
</protein>
<evidence type="ECO:0000313" key="3">
    <source>
        <dbReference type="Proteomes" id="UP001354709"/>
    </source>
</evidence>
<sequence>MHTSDRATTPTREARVMAFLGSHDLVGIPAGEPNLTVRELLIAVHRVSVARPAPPCAPPPERATLRCVPGQPAGSPLTEPEPARPQQWESLYHGGNPFTAFLPPDSGRVR</sequence>
<dbReference type="EMBL" id="JAZBJO010000002">
    <property type="protein sequence ID" value="MEE4591059.1"/>
    <property type="molecule type" value="Genomic_DNA"/>
</dbReference>
<evidence type="ECO:0000256" key="1">
    <source>
        <dbReference type="SAM" id="MobiDB-lite"/>
    </source>
</evidence>
<proteinExistence type="predicted"/>
<accession>A0ABU7PPP8</accession>